<keyword evidence="3" id="KW-0408">Iron</keyword>
<comment type="similarity">
    <text evidence="6">Belongs to the bacterial ring-hydroxylating dioxygenase ferredoxin component family.</text>
</comment>
<evidence type="ECO:0000256" key="6">
    <source>
        <dbReference type="ARBA" id="ARBA00038001"/>
    </source>
</evidence>
<evidence type="ECO:0000256" key="5">
    <source>
        <dbReference type="ARBA" id="ARBA00034078"/>
    </source>
</evidence>
<sequence length="87" mass="9298">MQVCPEGRSDGIAVYDVEGKYYATEDMCTHGMVALSGGDLEGATIFCPLHGGAFDVRTGEALEKPCTIALKTFQIFEEGDALYSALD</sequence>
<evidence type="ECO:0000256" key="3">
    <source>
        <dbReference type="ARBA" id="ARBA00023004"/>
    </source>
</evidence>
<evidence type="ECO:0000259" key="7">
    <source>
        <dbReference type="PROSITE" id="PS51296"/>
    </source>
</evidence>
<organism evidence="8 9">
    <name type="scientific">Paraburkholderia ginsengiterrae</name>
    <dbReference type="NCBI Taxonomy" id="1462993"/>
    <lineage>
        <taxon>Bacteria</taxon>
        <taxon>Pseudomonadati</taxon>
        <taxon>Pseudomonadota</taxon>
        <taxon>Betaproteobacteria</taxon>
        <taxon>Burkholderiales</taxon>
        <taxon>Burkholderiaceae</taxon>
        <taxon>Paraburkholderia</taxon>
    </lineage>
</organism>
<comment type="cofactor">
    <cofactor evidence="5">
        <name>[2Fe-2S] cluster</name>
        <dbReference type="ChEBI" id="CHEBI:190135"/>
    </cofactor>
</comment>
<evidence type="ECO:0000313" key="9">
    <source>
        <dbReference type="Proteomes" id="UP000077961"/>
    </source>
</evidence>
<keyword evidence="9" id="KW-1185">Reference proteome</keyword>
<proteinExistence type="inferred from homology"/>
<evidence type="ECO:0000313" key="8">
    <source>
        <dbReference type="EMBL" id="OAJ63575.1"/>
    </source>
</evidence>
<accession>A0ABX2V417</accession>
<keyword evidence="4" id="KW-0411">Iron-sulfur</keyword>
<reference evidence="8 9" key="1">
    <citation type="submission" date="2016-04" db="EMBL/GenBank/DDBJ databases">
        <title>Reclassification of Paraburkholderia panaciterrae (Farh et al. 2015) Dobritsa &amp; Samadpour 2016 as a later homotypic synonym of Paraburkholderia ginsengiterrae (Farh et al. 2015) Dobritsa &amp; Samadpour 2016.</title>
        <authorList>
            <person name="Dobritsa A.P."/>
            <person name="Kutumbaka K."/>
            <person name="Samadpour M."/>
        </authorList>
    </citation>
    <scope>NUCLEOTIDE SEQUENCE [LARGE SCALE GENOMIC DNA]</scope>
    <source>
        <strain evidence="8 9">DCY85-1</strain>
    </source>
</reference>
<dbReference type="Pfam" id="PF00355">
    <property type="entry name" value="Rieske"/>
    <property type="match status" value="1"/>
</dbReference>
<dbReference type="Proteomes" id="UP000077961">
    <property type="component" value="Unassembled WGS sequence"/>
</dbReference>
<dbReference type="PANTHER" id="PTHR21496">
    <property type="entry name" value="FERREDOXIN-RELATED"/>
    <property type="match status" value="1"/>
</dbReference>
<dbReference type="PANTHER" id="PTHR21496:SF0">
    <property type="entry name" value="RIESKE DOMAIN-CONTAINING PROTEIN"/>
    <property type="match status" value="1"/>
</dbReference>
<comment type="caution">
    <text evidence="8">The sequence shown here is derived from an EMBL/GenBank/DDBJ whole genome shotgun (WGS) entry which is preliminary data.</text>
</comment>
<dbReference type="SUPFAM" id="SSF50022">
    <property type="entry name" value="ISP domain"/>
    <property type="match status" value="1"/>
</dbReference>
<keyword evidence="1" id="KW-0001">2Fe-2S</keyword>
<gene>
    <name evidence="8" type="ORF">A6V36_18110</name>
</gene>
<evidence type="ECO:0000256" key="4">
    <source>
        <dbReference type="ARBA" id="ARBA00023014"/>
    </source>
</evidence>
<evidence type="ECO:0000256" key="2">
    <source>
        <dbReference type="ARBA" id="ARBA00022723"/>
    </source>
</evidence>
<name>A0ABX2V417_9BURK</name>
<feature type="domain" description="Rieske" evidence="7">
    <location>
        <begin position="1"/>
        <end position="84"/>
    </location>
</feature>
<dbReference type="InterPro" id="IPR017941">
    <property type="entry name" value="Rieske_2Fe-2S"/>
</dbReference>
<dbReference type="EMBL" id="LXJZ01000020">
    <property type="protein sequence ID" value="OAJ63575.1"/>
    <property type="molecule type" value="Genomic_DNA"/>
</dbReference>
<protein>
    <recommendedName>
        <fullName evidence="7">Rieske domain-containing protein</fullName>
    </recommendedName>
</protein>
<dbReference type="Gene3D" id="2.102.10.10">
    <property type="entry name" value="Rieske [2Fe-2S] iron-sulphur domain"/>
    <property type="match status" value="1"/>
</dbReference>
<keyword evidence="2" id="KW-0479">Metal-binding</keyword>
<dbReference type="PROSITE" id="PS51296">
    <property type="entry name" value="RIESKE"/>
    <property type="match status" value="1"/>
</dbReference>
<evidence type="ECO:0000256" key="1">
    <source>
        <dbReference type="ARBA" id="ARBA00022714"/>
    </source>
</evidence>
<dbReference type="InterPro" id="IPR036922">
    <property type="entry name" value="Rieske_2Fe-2S_sf"/>
</dbReference>